<feature type="region of interest" description="Disordered" evidence="1">
    <location>
        <begin position="17"/>
        <end position="68"/>
    </location>
</feature>
<feature type="compositionally biased region" description="Polar residues" evidence="1">
    <location>
        <begin position="203"/>
        <end position="214"/>
    </location>
</feature>
<dbReference type="PANTHER" id="PTHR45023">
    <property type="match status" value="1"/>
</dbReference>
<feature type="region of interest" description="Disordered" evidence="1">
    <location>
        <begin position="191"/>
        <end position="214"/>
    </location>
</feature>
<comment type="caution">
    <text evidence="2">The sequence shown here is derived from an EMBL/GenBank/DDBJ whole genome shotgun (WGS) entry which is preliminary data.</text>
</comment>
<feature type="region of interest" description="Disordered" evidence="1">
    <location>
        <begin position="230"/>
        <end position="269"/>
    </location>
</feature>
<evidence type="ECO:0000313" key="3">
    <source>
        <dbReference type="Proteomes" id="UP000326396"/>
    </source>
</evidence>
<reference evidence="2 3" key="1">
    <citation type="submission" date="2019-05" db="EMBL/GenBank/DDBJ databases">
        <title>Mikania micrantha, genome provides insights into the molecular mechanism of rapid growth.</title>
        <authorList>
            <person name="Liu B."/>
        </authorList>
    </citation>
    <scope>NUCLEOTIDE SEQUENCE [LARGE SCALE GENOMIC DNA]</scope>
    <source>
        <strain evidence="2">NLD-2019</strain>
        <tissue evidence="2">Leaf</tissue>
    </source>
</reference>
<organism evidence="2 3">
    <name type="scientific">Mikania micrantha</name>
    <name type="common">bitter vine</name>
    <dbReference type="NCBI Taxonomy" id="192012"/>
    <lineage>
        <taxon>Eukaryota</taxon>
        <taxon>Viridiplantae</taxon>
        <taxon>Streptophyta</taxon>
        <taxon>Embryophyta</taxon>
        <taxon>Tracheophyta</taxon>
        <taxon>Spermatophyta</taxon>
        <taxon>Magnoliopsida</taxon>
        <taxon>eudicotyledons</taxon>
        <taxon>Gunneridae</taxon>
        <taxon>Pentapetalae</taxon>
        <taxon>asterids</taxon>
        <taxon>campanulids</taxon>
        <taxon>Asterales</taxon>
        <taxon>Asteraceae</taxon>
        <taxon>Asteroideae</taxon>
        <taxon>Heliantheae alliance</taxon>
        <taxon>Eupatorieae</taxon>
        <taxon>Mikania</taxon>
    </lineage>
</organism>
<dbReference type="Proteomes" id="UP000326396">
    <property type="component" value="Linkage Group LG10"/>
</dbReference>
<evidence type="ECO:0000256" key="1">
    <source>
        <dbReference type="SAM" id="MobiDB-lite"/>
    </source>
</evidence>
<gene>
    <name evidence="2" type="ORF">E3N88_04527</name>
</gene>
<dbReference type="EMBL" id="SZYD01000002">
    <property type="protein sequence ID" value="KAD7117259.1"/>
    <property type="molecule type" value="Genomic_DNA"/>
</dbReference>
<dbReference type="PANTHER" id="PTHR45023:SF4">
    <property type="entry name" value="GLYCINE-RICH PROTEIN-RELATED"/>
    <property type="match status" value="1"/>
</dbReference>
<dbReference type="AlphaFoldDB" id="A0A5N6PUN8"/>
<keyword evidence="3" id="KW-1185">Reference proteome</keyword>
<protein>
    <recommendedName>
        <fullName evidence="4">No apical meristem-associated C-terminal domain-containing protein</fullName>
    </recommendedName>
</protein>
<sequence length="384" mass="44113">MQWQQSQMLQLQQQSVLLQQHQQPTPSQVDAAPSKKKKAGKNKGKATQQPTPTDQESSPSKKRAWPQSDEEALGMAWFHVSQDSVVGNNQQNGVLWKRVEDHYNQSNPKVPRIYSLLNSHWGLVKPKITKFNGFYLSIKSRYHSGWSEEQYVDAAKEEYVNDPANKNGLAFKYEHIWKKVRGHRIFSSCTSVHGNQHSKRSKTNSSGGYTASSASNANFGEDEFHINLDDDEPIQEEQVTPESRPMGRDRAKAKAKAERGKGSSSSSTVEEHKLTMLMNMSNAAMQKQQRLRYMDTNHMSKKKRANHKNYCAYLRDTYNIEDSVNWARDDHEPELETFNHGATPQFLTSIERFRSLRSATEHTELRNDLIQHLWANKSVYDDED</sequence>
<feature type="compositionally biased region" description="Basic and acidic residues" evidence="1">
    <location>
        <begin position="245"/>
        <end position="261"/>
    </location>
</feature>
<evidence type="ECO:0008006" key="4">
    <source>
        <dbReference type="Google" id="ProtNLM"/>
    </source>
</evidence>
<feature type="compositionally biased region" description="Polar residues" evidence="1">
    <location>
        <begin position="47"/>
        <end position="58"/>
    </location>
</feature>
<accession>A0A5N6PUN8</accession>
<feature type="compositionally biased region" description="Basic residues" evidence="1">
    <location>
        <begin position="34"/>
        <end position="44"/>
    </location>
</feature>
<name>A0A5N6PUN8_9ASTR</name>
<proteinExistence type="predicted"/>
<evidence type="ECO:0000313" key="2">
    <source>
        <dbReference type="EMBL" id="KAD7117259.1"/>
    </source>
</evidence>